<evidence type="ECO:0000256" key="6">
    <source>
        <dbReference type="ARBA" id="ARBA00022692"/>
    </source>
</evidence>
<dbReference type="OrthoDB" id="409725at2759"/>
<reference evidence="12 13" key="2">
    <citation type="journal article" date="2022" name="Nat. Genet.">
        <title>Improved pea reference genome and pan-genome highlight genomic features and evolutionary characteristics.</title>
        <authorList>
            <person name="Yang T."/>
            <person name="Liu R."/>
            <person name="Luo Y."/>
            <person name="Hu S."/>
            <person name="Wang D."/>
            <person name="Wang C."/>
            <person name="Pandey M.K."/>
            <person name="Ge S."/>
            <person name="Xu Q."/>
            <person name="Li N."/>
            <person name="Li G."/>
            <person name="Huang Y."/>
            <person name="Saxena R.K."/>
            <person name="Ji Y."/>
            <person name="Li M."/>
            <person name="Yan X."/>
            <person name="He Y."/>
            <person name="Liu Y."/>
            <person name="Wang X."/>
            <person name="Xiang C."/>
            <person name="Varshney R.K."/>
            <person name="Ding H."/>
            <person name="Gao S."/>
            <person name="Zong X."/>
        </authorList>
    </citation>
    <scope>NUCLEOTIDE SEQUENCE [LARGE SCALE GENOMIC DNA]</scope>
    <source>
        <strain evidence="12 13">cv. Zhongwan 6</strain>
    </source>
</reference>
<evidence type="ECO:0000256" key="2">
    <source>
        <dbReference type="ARBA" id="ARBA00007809"/>
    </source>
</evidence>
<organism evidence="11">
    <name type="scientific">Pisum sativum</name>
    <name type="common">Garden pea</name>
    <name type="synonym">Lathyrus oleraceus</name>
    <dbReference type="NCBI Taxonomy" id="3888"/>
    <lineage>
        <taxon>Eukaryota</taxon>
        <taxon>Viridiplantae</taxon>
        <taxon>Streptophyta</taxon>
        <taxon>Embryophyta</taxon>
        <taxon>Tracheophyta</taxon>
        <taxon>Spermatophyta</taxon>
        <taxon>Magnoliopsida</taxon>
        <taxon>eudicotyledons</taxon>
        <taxon>Gunneridae</taxon>
        <taxon>Pentapetalae</taxon>
        <taxon>rosids</taxon>
        <taxon>fabids</taxon>
        <taxon>Fabales</taxon>
        <taxon>Fabaceae</taxon>
        <taxon>Papilionoideae</taxon>
        <taxon>50 kb inversion clade</taxon>
        <taxon>NPAAA clade</taxon>
        <taxon>Hologalegina</taxon>
        <taxon>IRL clade</taxon>
        <taxon>Fabeae</taxon>
        <taxon>Lathyrus</taxon>
    </lineage>
</organism>
<evidence type="ECO:0000256" key="7">
    <source>
        <dbReference type="ARBA" id="ARBA00022737"/>
    </source>
</evidence>
<name>A0A1U9X421_PEA</name>
<evidence type="ECO:0000256" key="9">
    <source>
        <dbReference type="ARBA" id="ARBA00023136"/>
    </source>
</evidence>
<sequence>MPMENSNLAYVFGIIGNIISCLVFLAPLPTFYRIYKNKCTEGFQSLPYLVALFSCMLWLYYGILKTSSIFIVIINTVGCGIEVIYCITYIAYAPRDARKFAIKVFVAMDVVLFVVIFLVTQFAIPKVYRVQILGWVCVTISVSVFAAPLSIVVRVVKTRSVQFMPFTLSLFLTLSAMAWFGYGFFENDVCIYLPNVLGFLLGIIQMMLYAYYSKYGGEKDDEQDKVMSIVVVNPLGLGSCEVFPFPLDENDDIIGEVINQQLQVKKLGLEDENQEKQEKNVEPLEIEIVV</sequence>
<keyword evidence="6 10" id="KW-0812">Transmembrane</keyword>
<evidence type="ECO:0000313" key="12">
    <source>
        <dbReference type="EMBL" id="KAI5448514.1"/>
    </source>
</evidence>
<dbReference type="InterPro" id="IPR004316">
    <property type="entry name" value="SWEET_rpt"/>
</dbReference>
<keyword evidence="8 10" id="KW-1133">Transmembrane helix</keyword>
<dbReference type="Gramene" id="Psat01G0579400-T1">
    <property type="protein sequence ID" value="KAI5448514.1"/>
    <property type="gene ID" value="KIW84_015794"/>
</dbReference>
<dbReference type="Pfam" id="PF03083">
    <property type="entry name" value="MtN3_slv"/>
    <property type="match status" value="2"/>
</dbReference>
<feature type="transmembrane region" description="Helical" evidence="10">
    <location>
        <begin position="104"/>
        <end position="124"/>
    </location>
</feature>
<feature type="transmembrane region" description="Helical" evidence="10">
    <location>
        <begin position="130"/>
        <end position="156"/>
    </location>
</feature>
<feature type="transmembrane region" description="Helical" evidence="10">
    <location>
        <begin position="12"/>
        <end position="34"/>
    </location>
</feature>
<keyword evidence="13" id="KW-1185">Reference proteome</keyword>
<dbReference type="Gramene" id="Psat1g219320.1">
    <property type="protein sequence ID" value="Psat1g219320.1.cds"/>
    <property type="gene ID" value="Psat1g219320"/>
</dbReference>
<dbReference type="GO" id="GO:0051119">
    <property type="term" value="F:sugar transmembrane transporter activity"/>
    <property type="evidence" value="ECO:0007669"/>
    <property type="project" value="InterPro"/>
</dbReference>
<comment type="subcellular location">
    <subcellularLocation>
        <location evidence="1 10">Cell membrane</location>
        <topology evidence="1 10">Multi-pass membrane protein</topology>
    </subcellularLocation>
</comment>
<protein>
    <recommendedName>
        <fullName evidence="10">Bidirectional sugar transporter SWEET</fullName>
    </recommendedName>
</protein>
<evidence type="ECO:0000256" key="1">
    <source>
        <dbReference type="ARBA" id="ARBA00004651"/>
    </source>
</evidence>
<comment type="similarity">
    <text evidence="2 10">Belongs to the SWEET sugar transporter family.</text>
</comment>
<dbReference type="FunFam" id="1.20.1280.290:FF:000001">
    <property type="entry name" value="Bidirectional sugar transporter SWEET"/>
    <property type="match status" value="1"/>
</dbReference>
<keyword evidence="9 10" id="KW-0472">Membrane</keyword>
<keyword evidence="7" id="KW-0677">Repeat</keyword>
<dbReference type="AlphaFoldDB" id="A0A1U9X421"/>
<dbReference type="Proteomes" id="UP001058974">
    <property type="component" value="Chromosome 1"/>
</dbReference>
<dbReference type="Gene3D" id="1.20.1280.290">
    <property type="match status" value="2"/>
</dbReference>
<accession>A0A1U9X421</accession>
<evidence type="ECO:0000256" key="4">
    <source>
        <dbReference type="ARBA" id="ARBA00022475"/>
    </source>
</evidence>
<evidence type="ECO:0000313" key="11">
    <source>
        <dbReference type="EMBL" id="AQY72411.1"/>
    </source>
</evidence>
<dbReference type="GO" id="GO:0005886">
    <property type="term" value="C:plasma membrane"/>
    <property type="evidence" value="ECO:0007669"/>
    <property type="project" value="UniProtKB-SubCell"/>
</dbReference>
<dbReference type="FunFam" id="1.20.1280.290:FF:000003">
    <property type="entry name" value="Bidirectional sugar transporter SWEET"/>
    <property type="match status" value="1"/>
</dbReference>
<feature type="transmembrane region" description="Helical" evidence="10">
    <location>
        <begin position="46"/>
        <end position="63"/>
    </location>
</feature>
<keyword evidence="5 10" id="KW-0762">Sugar transport</keyword>
<proteinExistence type="evidence at transcript level"/>
<feature type="transmembrane region" description="Helical" evidence="10">
    <location>
        <begin position="163"/>
        <end position="185"/>
    </location>
</feature>
<gene>
    <name evidence="11" type="primary">SWEET15a</name>
    <name evidence="12" type="ORF">KIW84_015794</name>
</gene>
<keyword evidence="3 10" id="KW-0813">Transport</keyword>
<dbReference type="GO" id="GO:0008515">
    <property type="term" value="F:sucrose transmembrane transporter activity"/>
    <property type="evidence" value="ECO:0007669"/>
    <property type="project" value="UniProtKB-ARBA"/>
</dbReference>
<dbReference type="SMR" id="A0A1U9X421"/>
<feature type="transmembrane region" description="Helical" evidence="10">
    <location>
        <begin position="191"/>
        <end position="212"/>
    </location>
</feature>
<dbReference type="EMBL" id="JAMSHJ010000001">
    <property type="protein sequence ID" value="KAI5448514.1"/>
    <property type="molecule type" value="Genomic_DNA"/>
</dbReference>
<evidence type="ECO:0000256" key="3">
    <source>
        <dbReference type="ARBA" id="ARBA00022448"/>
    </source>
</evidence>
<feature type="transmembrane region" description="Helical" evidence="10">
    <location>
        <begin position="69"/>
        <end position="92"/>
    </location>
</feature>
<keyword evidence="4" id="KW-1003">Cell membrane</keyword>
<dbReference type="Gramene" id="PSAT_LOCUS3722_t1">
    <property type="protein sequence ID" value="CAL5183143.1"/>
    <property type="gene ID" value="PSAT_LOCUS3722"/>
</dbReference>
<evidence type="ECO:0000313" key="13">
    <source>
        <dbReference type="Proteomes" id="UP001058974"/>
    </source>
</evidence>
<reference evidence="11" key="1">
    <citation type="submission" date="2016-07" db="EMBL/GenBank/DDBJ databases">
        <title>Impact of Rhodococcus fascians on source/sink dynamics during germination and growth of Pisum sativum L.</title>
        <authorList>
            <person name="Song J."/>
            <person name="Dhandapani P."/>
            <person name="Jameson P.E."/>
        </authorList>
    </citation>
    <scope>NUCLEOTIDE SEQUENCE</scope>
</reference>
<comment type="function">
    <text evidence="10">Mediates both low-affinity uptake and efflux of sugar across the membrane.</text>
</comment>
<dbReference type="PANTHER" id="PTHR10791:SF222">
    <property type="entry name" value="BIDIRECTIONAL SUGAR TRANSPORTER SWEET15"/>
    <property type="match status" value="1"/>
</dbReference>
<dbReference type="InterPro" id="IPR047664">
    <property type="entry name" value="SWEET"/>
</dbReference>
<dbReference type="EMBL" id="KX620895">
    <property type="protein sequence ID" value="AQY72411.1"/>
    <property type="molecule type" value="mRNA"/>
</dbReference>
<evidence type="ECO:0000256" key="5">
    <source>
        <dbReference type="ARBA" id="ARBA00022597"/>
    </source>
</evidence>
<dbReference type="PANTHER" id="PTHR10791">
    <property type="entry name" value="RAG1-ACTIVATING PROTEIN 1"/>
    <property type="match status" value="1"/>
</dbReference>
<evidence type="ECO:0000256" key="8">
    <source>
        <dbReference type="ARBA" id="ARBA00022989"/>
    </source>
</evidence>
<evidence type="ECO:0000256" key="10">
    <source>
        <dbReference type="RuleBase" id="RU910715"/>
    </source>
</evidence>